<reference evidence="2 3" key="1">
    <citation type="journal article" date="2015" name="Genome Announc.">
        <title>Complete Genome Sequence of the Novel Leech Symbiont Mucinivorans hirudinis M3T.</title>
        <authorList>
            <person name="Nelson M.C."/>
            <person name="Bomar L."/>
            <person name="Graf J."/>
        </authorList>
    </citation>
    <scope>NUCLEOTIDE SEQUENCE [LARGE SCALE GENOMIC DNA]</scope>
    <source>
        <strain evidence="3">M3</strain>
    </source>
</reference>
<dbReference type="PANTHER" id="PTHR34219:SF3">
    <property type="entry name" value="BLL7967 PROTEIN"/>
    <property type="match status" value="1"/>
</dbReference>
<dbReference type="Pfam" id="PF03929">
    <property type="entry name" value="PepSY_TM"/>
    <property type="match status" value="1"/>
</dbReference>
<keyword evidence="1" id="KW-0472">Membrane</keyword>
<dbReference type="InterPro" id="IPR005625">
    <property type="entry name" value="PepSY-ass_TM"/>
</dbReference>
<keyword evidence="3" id="KW-1185">Reference proteome</keyword>
<dbReference type="STRING" id="1433126.BN938_0707"/>
<feature type="transmembrane region" description="Helical" evidence="1">
    <location>
        <begin position="143"/>
        <end position="164"/>
    </location>
</feature>
<feature type="transmembrane region" description="Helical" evidence="1">
    <location>
        <begin position="185"/>
        <end position="211"/>
    </location>
</feature>
<name>A0A060R6W4_9BACT</name>
<gene>
    <name evidence="2" type="ORF">BN938_0707</name>
</gene>
<sequence length="370" mass="42839">MKKSFKKLHLWLSIPVGLFVSLICITGAILVFETEISEYANSERYFVSESGDKRLTVSEIVQKVSLELPDSVSVSSVQISSDVERTYRLGIEGQNRTSVYVNPYSGDIIETYTYDPNSFFAQVRQLHRWLMFKDDSRIIGKRIVGISTIVMIAIIVTGLVVWVPRNRKVLKNRLRIRFKSGWRMFWYDLHIAGGFYFMLLLLVMALTGLTWSFEWYRNGFYGAFGVEMQQSQQSNGRDGREQERDKDRLKIDYTVWDKVVDETLRNIESYKTLTVTSETVNVVPNYSFGNSRASDRYKFDRKTGAITEQTLYAQHPKQGKIRGWIYSVHTGSWGGIVVKILYFIAALIGCLLPLTGYYLWFKRKSKRKIS</sequence>
<keyword evidence="1" id="KW-0812">Transmembrane</keyword>
<dbReference type="KEGG" id="rbc:BN938_0707"/>
<feature type="transmembrane region" description="Helical" evidence="1">
    <location>
        <begin position="12"/>
        <end position="32"/>
    </location>
</feature>
<accession>A0A060R6W4</accession>
<proteinExistence type="predicted"/>
<dbReference type="Proteomes" id="UP000027616">
    <property type="component" value="Chromosome I"/>
</dbReference>
<dbReference type="eggNOG" id="COG3182">
    <property type="taxonomic scope" value="Bacteria"/>
</dbReference>
<evidence type="ECO:0000256" key="1">
    <source>
        <dbReference type="SAM" id="Phobius"/>
    </source>
</evidence>
<dbReference type="OrthoDB" id="111691at2"/>
<protein>
    <submittedName>
        <fullName evidence="2">Iron-uptake factor PiuB</fullName>
    </submittedName>
</protein>
<dbReference type="PANTHER" id="PTHR34219">
    <property type="entry name" value="IRON-REGULATED INNER MEMBRANE PROTEIN-RELATED"/>
    <property type="match status" value="1"/>
</dbReference>
<dbReference type="AlphaFoldDB" id="A0A060R6W4"/>
<feature type="transmembrane region" description="Helical" evidence="1">
    <location>
        <begin position="340"/>
        <end position="360"/>
    </location>
</feature>
<dbReference type="EMBL" id="HG934468">
    <property type="protein sequence ID" value="CDN30812.1"/>
    <property type="molecule type" value="Genomic_DNA"/>
</dbReference>
<keyword evidence="1" id="KW-1133">Transmembrane helix</keyword>
<evidence type="ECO:0000313" key="2">
    <source>
        <dbReference type="EMBL" id="CDN30812.1"/>
    </source>
</evidence>
<organism evidence="2 3">
    <name type="scientific">Mucinivorans hirudinis</name>
    <dbReference type="NCBI Taxonomy" id="1433126"/>
    <lineage>
        <taxon>Bacteria</taxon>
        <taxon>Pseudomonadati</taxon>
        <taxon>Bacteroidota</taxon>
        <taxon>Bacteroidia</taxon>
        <taxon>Bacteroidales</taxon>
        <taxon>Rikenellaceae</taxon>
        <taxon>Mucinivorans</taxon>
    </lineage>
</organism>
<dbReference type="HOGENOM" id="CLU_031962_2_0_10"/>
<evidence type="ECO:0000313" key="3">
    <source>
        <dbReference type="Proteomes" id="UP000027616"/>
    </source>
</evidence>